<organism evidence="1 2">
    <name type="scientific">Intestinibacter bartlettii</name>
    <dbReference type="NCBI Taxonomy" id="261299"/>
    <lineage>
        <taxon>Bacteria</taxon>
        <taxon>Bacillati</taxon>
        <taxon>Bacillota</taxon>
        <taxon>Clostridia</taxon>
        <taxon>Peptostreptococcales</taxon>
        <taxon>Peptostreptococcaceae</taxon>
        <taxon>Intestinibacter</taxon>
    </lineage>
</organism>
<proteinExistence type="predicted"/>
<name>A0ABS8CYA3_9FIRM</name>
<evidence type="ECO:0000313" key="2">
    <source>
        <dbReference type="Proteomes" id="UP001299409"/>
    </source>
</evidence>
<dbReference type="RefSeq" id="WP_226924326.1">
    <property type="nucleotide sequence ID" value="NZ_JAJBMB010000008.1"/>
</dbReference>
<protein>
    <submittedName>
        <fullName evidence="1">Uncharacterized protein</fullName>
    </submittedName>
</protein>
<comment type="caution">
    <text evidence="1">The sequence shown here is derived from an EMBL/GenBank/DDBJ whole genome shotgun (WGS) entry which is preliminary data.</text>
</comment>
<sequence length="315" mass="38174">MKLEEEIITALKKDENLYTVEIIYKYSKEKSYSLNISFEDRGNREIIIDEKQFEYSSLEKLFHGLFSYLHDNEYISYNATDELKDMNLKCHLGVPLFNICINNKEQKLKIFFELNDYKSIINGLSDEIDQIKMFEKYIIEMFDEELLDVNVNFKDIGLLYHMQNFKYKEIYDSLTYKMIQDISNNKDVLENEVYNELIYGLDTFEVKYYKAPKEIKSMIRKANTIIFKYESYAKNKICNERFDLEQFNDKKIYYDKVCDNMYDILKSRFTPSTNKFTVLYDKNKCILIIYFYYIAEKNIKKIKKEIEEIKMFYKN</sequence>
<dbReference type="Proteomes" id="UP001299409">
    <property type="component" value="Unassembled WGS sequence"/>
</dbReference>
<dbReference type="EMBL" id="JAJBMB010000008">
    <property type="protein sequence ID" value="MCB5446458.1"/>
    <property type="molecule type" value="Genomic_DNA"/>
</dbReference>
<gene>
    <name evidence="1" type="ORF">LIP50_09620</name>
</gene>
<evidence type="ECO:0000313" key="1">
    <source>
        <dbReference type="EMBL" id="MCB5446458.1"/>
    </source>
</evidence>
<keyword evidence="2" id="KW-1185">Reference proteome</keyword>
<accession>A0ABS8CYA3</accession>
<reference evidence="1 2" key="1">
    <citation type="submission" date="2021-10" db="EMBL/GenBank/DDBJ databases">
        <title>Collection of gut derived symbiotic bacterial strains cultured from healthy donors.</title>
        <authorList>
            <person name="Lin H."/>
            <person name="Littmann E."/>
            <person name="Claire K."/>
            <person name="Pamer E."/>
        </authorList>
    </citation>
    <scope>NUCLEOTIDE SEQUENCE [LARGE SCALE GENOMIC DNA]</scope>
    <source>
        <strain evidence="1 2">MSK.17.68</strain>
    </source>
</reference>